<dbReference type="KEGG" id="nai:NECAME_01925"/>
<organism evidence="1 2">
    <name type="scientific">Necator americanus</name>
    <name type="common">Human hookworm</name>
    <dbReference type="NCBI Taxonomy" id="51031"/>
    <lineage>
        <taxon>Eukaryota</taxon>
        <taxon>Metazoa</taxon>
        <taxon>Ecdysozoa</taxon>
        <taxon>Nematoda</taxon>
        <taxon>Chromadorea</taxon>
        <taxon>Rhabditida</taxon>
        <taxon>Rhabditina</taxon>
        <taxon>Rhabditomorpha</taxon>
        <taxon>Strongyloidea</taxon>
        <taxon>Ancylostomatidae</taxon>
        <taxon>Bunostominae</taxon>
        <taxon>Necator</taxon>
    </lineage>
</organism>
<gene>
    <name evidence="1" type="ORF">NECAME_01925</name>
</gene>
<evidence type="ECO:0000313" key="1">
    <source>
        <dbReference type="EMBL" id="ETN82640.1"/>
    </source>
</evidence>
<keyword evidence="2" id="KW-1185">Reference proteome</keyword>
<dbReference type="EMBL" id="KI658411">
    <property type="protein sequence ID" value="ETN82640.1"/>
    <property type="molecule type" value="Genomic_DNA"/>
</dbReference>
<reference evidence="2" key="1">
    <citation type="journal article" date="2014" name="Nat. Genet.">
        <title>Genome of the human hookworm Necator americanus.</title>
        <authorList>
            <person name="Tang Y.T."/>
            <person name="Gao X."/>
            <person name="Rosa B.A."/>
            <person name="Abubucker S."/>
            <person name="Hallsworth-Pepin K."/>
            <person name="Martin J."/>
            <person name="Tyagi R."/>
            <person name="Heizer E."/>
            <person name="Zhang X."/>
            <person name="Bhonagiri-Palsikar V."/>
            <person name="Minx P."/>
            <person name="Warren W.C."/>
            <person name="Wang Q."/>
            <person name="Zhan B."/>
            <person name="Hotez P.J."/>
            <person name="Sternberg P.W."/>
            <person name="Dougall A."/>
            <person name="Gaze S.T."/>
            <person name="Mulvenna J."/>
            <person name="Sotillo J."/>
            <person name="Ranganathan S."/>
            <person name="Rabelo E.M."/>
            <person name="Wilson R.K."/>
            <person name="Felgner P.L."/>
            <person name="Bethony J."/>
            <person name="Hawdon J.M."/>
            <person name="Gasser R.B."/>
            <person name="Loukas A."/>
            <person name="Mitreva M."/>
        </authorList>
    </citation>
    <scope>NUCLEOTIDE SEQUENCE [LARGE SCALE GENOMIC DNA]</scope>
</reference>
<evidence type="ECO:0000313" key="2">
    <source>
        <dbReference type="Proteomes" id="UP000053676"/>
    </source>
</evidence>
<name>W2TKL5_NECAM</name>
<sequence>MKEGTDVGVIDNDGVLNHYYHHRDGQAKRIHRVSFDGPLRNGKPPAENAKSGFILRALEEKVNEQMK</sequence>
<accession>W2TKL5</accession>
<dbReference type="Proteomes" id="UP000053676">
    <property type="component" value="Unassembled WGS sequence"/>
</dbReference>
<dbReference type="AlphaFoldDB" id="W2TKL5"/>
<protein>
    <submittedName>
        <fullName evidence="1">Uncharacterized protein</fullName>
    </submittedName>
</protein>
<proteinExistence type="predicted"/>